<evidence type="ECO:0000256" key="6">
    <source>
        <dbReference type="ARBA" id="ARBA00022737"/>
    </source>
</evidence>
<evidence type="ECO:0000259" key="18">
    <source>
        <dbReference type="PROSITE" id="PS50160"/>
    </source>
</evidence>
<dbReference type="PROSITE" id="PS00697">
    <property type="entry name" value="DNA_LIGASE_A1"/>
    <property type="match status" value="1"/>
</dbReference>
<dbReference type="Gene3D" id="2.40.50.140">
    <property type="entry name" value="Nucleic acid-binding proteins"/>
    <property type="match status" value="1"/>
</dbReference>
<keyword evidence="10" id="KW-0460">Magnesium</keyword>
<dbReference type="OMA" id="IMLQHRT"/>
<comment type="caution">
    <text evidence="20">The sequence shown here is derived from an EMBL/GenBank/DDBJ whole genome shotgun (WGS) entry which is preliminary data.</text>
</comment>
<dbReference type="InterPro" id="IPR016059">
    <property type="entry name" value="DNA_ligase_ATP-dep_CS"/>
</dbReference>
<feature type="domain" description="ATP-dependent DNA ligase family profile" evidence="18">
    <location>
        <begin position="333"/>
        <end position="476"/>
    </location>
</feature>
<comment type="cofactor">
    <cofactor evidence="1">
        <name>Mg(2+)</name>
        <dbReference type="ChEBI" id="CHEBI:18420"/>
    </cofactor>
</comment>
<dbReference type="GO" id="GO:0006303">
    <property type="term" value="P:double-strand break repair via nonhomologous end joining"/>
    <property type="evidence" value="ECO:0000318"/>
    <property type="project" value="GO_Central"/>
</dbReference>
<dbReference type="SUPFAM" id="SSF117018">
    <property type="entry name" value="ATP-dependent DNA ligase DNA-binding domain"/>
    <property type="match status" value="1"/>
</dbReference>
<proteinExistence type="inferred from homology"/>
<keyword evidence="5" id="KW-0479">Metal-binding</keyword>
<dbReference type="PROSITE" id="PS00333">
    <property type="entry name" value="DNA_LIGASE_A2"/>
    <property type="match status" value="1"/>
</dbReference>
<evidence type="ECO:0000256" key="1">
    <source>
        <dbReference type="ARBA" id="ARBA00001946"/>
    </source>
</evidence>
<evidence type="ECO:0000256" key="5">
    <source>
        <dbReference type="ARBA" id="ARBA00022723"/>
    </source>
</evidence>
<name>A0A0K9NVB7_ZOSMR</name>
<organism evidence="20 21">
    <name type="scientific">Zostera marina</name>
    <name type="common">Eelgrass</name>
    <dbReference type="NCBI Taxonomy" id="29655"/>
    <lineage>
        <taxon>Eukaryota</taxon>
        <taxon>Viridiplantae</taxon>
        <taxon>Streptophyta</taxon>
        <taxon>Embryophyta</taxon>
        <taxon>Tracheophyta</taxon>
        <taxon>Spermatophyta</taxon>
        <taxon>Magnoliopsida</taxon>
        <taxon>Liliopsida</taxon>
        <taxon>Zosteraceae</taxon>
        <taxon>Zostera</taxon>
    </lineage>
</organism>
<dbReference type="InterPro" id="IPR036420">
    <property type="entry name" value="BRCT_dom_sf"/>
</dbReference>
<dbReference type="FunFam" id="1.10.3260.10:FF:000005">
    <property type="entry name" value="DNA ligase"/>
    <property type="match status" value="1"/>
</dbReference>
<keyword evidence="21" id="KW-1185">Reference proteome</keyword>
<reference evidence="21" key="1">
    <citation type="journal article" date="2016" name="Nature">
        <title>The genome of the seagrass Zostera marina reveals angiosperm adaptation to the sea.</title>
        <authorList>
            <person name="Olsen J.L."/>
            <person name="Rouze P."/>
            <person name="Verhelst B."/>
            <person name="Lin Y.-C."/>
            <person name="Bayer T."/>
            <person name="Collen J."/>
            <person name="Dattolo E."/>
            <person name="De Paoli E."/>
            <person name="Dittami S."/>
            <person name="Maumus F."/>
            <person name="Michel G."/>
            <person name="Kersting A."/>
            <person name="Lauritano C."/>
            <person name="Lohaus R."/>
            <person name="Toepel M."/>
            <person name="Tonon T."/>
            <person name="Vanneste K."/>
            <person name="Amirebrahimi M."/>
            <person name="Brakel J."/>
            <person name="Bostroem C."/>
            <person name="Chovatia M."/>
            <person name="Grimwood J."/>
            <person name="Jenkins J.W."/>
            <person name="Jueterbock A."/>
            <person name="Mraz A."/>
            <person name="Stam W.T."/>
            <person name="Tice H."/>
            <person name="Bornberg-Bauer E."/>
            <person name="Green P.J."/>
            <person name="Pearson G.A."/>
            <person name="Procaccini G."/>
            <person name="Duarte C.M."/>
            <person name="Schmutz J."/>
            <person name="Reusch T.B.H."/>
            <person name="Van de Peer Y."/>
        </authorList>
    </citation>
    <scope>NUCLEOTIDE SEQUENCE [LARGE SCALE GENOMIC DNA]</scope>
    <source>
        <strain evidence="21">cv. Finnish</strain>
    </source>
</reference>
<dbReference type="InterPro" id="IPR036599">
    <property type="entry name" value="DNA_ligase_N_sf"/>
</dbReference>
<dbReference type="Proteomes" id="UP000036987">
    <property type="component" value="Unassembled WGS sequence"/>
</dbReference>
<dbReference type="GO" id="GO:0003677">
    <property type="term" value="F:DNA binding"/>
    <property type="evidence" value="ECO:0000318"/>
    <property type="project" value="GO_Central"/>
</dbReference>
<dbReference type="GO" id="GO:0032807">
    <property type="term" value="C:DNA ligase IV complex"/>
    <property type="evidence" value="ECO:0000318"/>
    <property type="project" value="GO_Central"/>
</dbReference>
<comment type="similarity">
    <text evidence="3 16">Belongs to the ATP-dependent DNA ligase family.</text>
</comment>
<gene>
    <name evidence="20" type="ORF">ZOSMA_58G00340</name>
</gene>
<evidence type="ECO:0000259" key="19">
    <source>
        <dbReference type="PROSITE" id="PS50172"/>
    </source>
</evidence>
<dbReference type="GO" id="GO:0046872">
    <property type="term" value="F:metal ion binding"/>
    <property type="evidence" value="ECO:0007669"/>
    <property type="project" value="UniProtKB-KW"/>
</dbReference>
<dbReference type="InterPro" id="IPR001357">
    <property type="entry name" value="BRCT_dom"/>
</dbReference>
<keyword evidence="11 15" id="KW-0233">DNA recombination</keyword>
<evidence type="ECO:0000256" key="8">
    <source>
        <dbReference type="ARBA" id="ARBA00022763"/>
    </source>
</evidence>
<evidence type="ECO:0000313" key="20">
    <source>
        <dbReference type="EMBL" id="KMZ60578.1"/>
    </source>
</evidence>
<dbReference type="Pfam" id="PF04679">
    <property type="entry name" value="DNA_ligase_A_C"/>
    <property type="match status" value="1"/>
</dbReference>
<dbReference type="EMBL" id="LFYR01001606">
    <property type="protein sequence ID" value="KMZ60578.1"/>
    <property type="molecule type" value="Genomic_DNA"/>
</dbReference>
<dbReference type="Pfam" id="PF04675">
    <property type="entry name" value="DNA_ligase_A_N"/>
    <property type="match status" value="1"/>
</dbReference>
<feature type="domain" description="BRCT" evidence="19">
    <location>
        <begin position="770"/>
        <end position="880"/>
    </location>
</feature>
<evidence type="ECO:0000256" key="3">
    <source>
        <dbReference type="ARBA" id="ARBA00007572"/>
    </source>
</evidence>
<dbReference type="Gene3D" id="3.40.50.10190">
    <property type="entry name" value="BRCT domain"/>
    <property type="match status" value="2"/>
</dbReference>
<dbReference type="STRING" id="29655.A0A0K9NVB7"/>
<evidence type="ECO:0000256" key="14">
    <source>
        <dbReference type="ARBA" id="ARBA00034003"/>
    </source>
</evidence>
<dbReference type="InterPro" id="IPR012310">
    <property type="entry name" value="DNA_ligase_ATP-dep_cent"/>
</dbReference>
<dbReference type="Pfam" id="PF12738">
    <property type="entry name" value="PTCB-BRCT"/>
    <property type="match status" value="1"/>
</dbReference>
<evidence type="ECO:0000256" key="12">
    <source>
        <dbReference type="ARBA" id="ARBA00023204"/>
    </source>
</evidence>
<dbReference type="SUPFAM" id="SSF56091">
    <property type="entry name" value="DNA ligase/mRNA capping enzyme, catalytic domain"/>
    <property type="match status" value="1"/>
</dbReference>
<keyword evidence="12 15" id="KW-0234">DNA repair</keyword>
<feature type="compositionally biased region" description="Basic residues" evidence="17">
    <location>
        <begin position="953"/>
        <end position="968"/>
    </location>
</feature>
<keyword evidence="8 15" id="KW-0227">DNA damage</keyword>
<evidence type="ECO:0000256" key="4">
    <source>
        <dbReference type="ARBA" id="ARBA00022598"/>
    </source>
</evidence>
<dbReference type="InterPro" id="IPR012308">
    <property type="entry name" value="DNA_ligase_ATP-dep_N"/>
</dbReference>
<keyword evidence="13" id="KW-0539">Nucleus</keyword>
<dbReference type="NCBIfam" id="TIGR00574">
    <property type="entry name" value="dnl1"/>
    <property type="match status" value="1"/>
</dbReference>
<accession>A0A0K9NVB7</accession>
<dbReference type="InterPro" id="IPR000977">
    <property type="entry name" value="DNA_ligase_ATP-dep"/>
</dbReference>
<dbReference type="InterPro" id="IPR029710">
    <property type="entry name" value="LIG4"/>
</dbReference>
<dbReference type="SUPFAM" id="SSF50249">
    <property type="entry name" value="Nucleic acid-binding proteins"/>
    <property type="match status" value="1"/>
</dbReference>
<feature type="region of interest" description="Disordered" evidence="17">
    <location>
        <begin position="912"/>
        <end position="1042"/>
    </location>
</feature>
<evidence type="ECO:0000256" key="13">
    <source>
        <dbReference type="ARBA" id="ARBA00023242"/>
    </source>
</evidence>
<evidence type="ECO:0000256" key="11">
    <source>
        <dbReference type="ARBA" id="ARBA00023172"/>
    </source>
</evidence>
<dbReference type="Pfam" id="PF01068">
    <property type="entry name" value="DNA_ligase_A_M"/>
    <property type="match status" value="1"/>
</dbReference>
<comment type="catalytic activity">
    <reaction evidence="14 15">
        <text>ATP + (deoxyribonucleotide)n-3'-hydroxyl + 5'-phospho-(deoxyribonucleotide)m = (deoxyribonucleotide)n+m + AMP + diphosphate.</text>
        <dbReference type="EC" id="6.5.1.1"/>
    </reaction>
</comment>
<dbReference type="Gene3D" id="1.10.3260.10">
    <property type="entry name" value="DNA ligase, ATP-dependent, N-terminal domain"/>
    <property type="match status" value="1"/>
</dbReference>
<feature type="compositionally biased region" description="Basic and acidic residues" evidence="17">
    <location>
        <begin position="979"/>
        <end position="1032"/>
    </location>
</feature>
<dbReference type="GO" id="GO:0071897">
    <property type="term" value="P:DNA biosynthetic process"/>
    <property type="evidence" value="ECO:0007669"/>
    <property type="project" value="InterPro"/>
</dbReference>
<keyword evidence="7 15" id="KW-0547">Nucleotide-binding</keyword>
<dbReference type="PANTHER" id="PTHR45997:SF1">
    <property type="entry name" value="DNA LIGASE 4"/>
    <property type="match status" value="1"/>
</dbReference>
<dbReference type="InterPro" id="IPR012309">
    <property type="entry name" value="DNA_ligase_ATP-dep_C"/>
</dbReference>
<dbReference type="PROSITE" id="PS50172">
    <property type="entry name" value="BRCT"/>
    <property type="match status" value="2"/>
</dbReference>
<evidence type="ECO:0000256" key="17">
    <source>
        <dbReference type="SAM" id="MobiDB-lite"/>
    </source>
</evidence>
<sequence length="1201" mass="137369">MTVRFGLLCSMFQAMVRDRSSVKKRKHLRTFLDRVCTDQDYFSAIRLILPSLDRERGSYGLKEPVLAACLVDALGISKNSEDALRLINWRKGGTRAGANAGNFHLIAAEVLKRRQGMTSGGLTINEVNDALDELSSKDNRGDKASILSGLIQKTNSVEMKWILMIILKNLKLGMSEKIIFHEFHPDAEDLFNVTCDLKLVCEKLSDRTQRHKRQDIEVGKAVRPQLALRVSDVAAAWKKLHGKQVVVECKFDGDRIQIHKNGTAVYYFSRNFLDHSEYGHGMSDIILQNILADRCILDGEMLVWNTSTQRFTEFGSNQEIAKAAREGWEGYQQLCYVAFDVLYVGDTSVIHQSLEERHHLLQEIVKPVKGRLEILMPNGGNNCNLSQGMPKWSIVAHKMEDVERFFKQTIDNRDEGIVLKDLGSKWEPSDRSGKWLKLKPDYIHAGADLDVLIIGGYFGSGRHGGEVAQFLMGIAKPSGLAAHPKRFMSFCRVGTGLSDDELNTLVAKLKPYFRKNDHPKKPPCFYEVTSNSKERPDVWIENPDKSIILSITSDIRMIKSEVFAAPYGLRFPRINRVAYDKPWHECLDVQSFIDLVHQSNGSIPKGRNNEDYKQVKVTKKRERNVTVVPTHLTQTNVSDVKEETYIFTNMMFFENGGKFSMNLNDSVTHCIAAEKKGIKYQAATLHGDVIHYSWLLDCCNQKCLLHLQSKYFLFLAESSKHKFQEEIDVFSDYYYLDLDTSDIQQIFKNINGTDDLNALHYYKKKYCSKEKWSLFQDCCIYFVDTTINVDFKLSSEVILRRIRLEATMRGAEEVSNLSHATHVVACSVSDSTGYFGAIYKCCSSSERNILLGKTLHIVRHKWVEDSLEVGRKLTEDAYNLKPDTFEGFKIEKCNHGQVHIPKTDDERLKNSTVPIPNNVHHETLKNIASSGEIDQRKRSRASKNHMKENMIKKTARRTRPRISTRHVKINPDESEDNSISDKKFQPVKDSDSDDEQQHSKRIKRPEMNKDHADIPDQRKRNEPSNSHRKEIAITKPARRARPRISRCVKINPDELENKSVLDRQSQPVIHFEFDDEKRHNKRIKEPEMIKDHSNIQIGEAEECLDAESQGKLVFEENINLESNVIDELGRCASQRSKIGLELDPVQAMLFDMVPSLSQKKAEIEVPKQHELKPKPETELNADLPTKKVSYRDIASQLLNDL</sequence>
<dbReference type="SUPFAM" id="SSF52113">
    <property type="entry name" value="BRCT domain"/>
    <property type="match status" value="2"/>
</dbReference>
<dbReference type="FunFam" id="2.40.50.140:FF:000173">
    <property type="entry name" value="DNA ligase"/>
    <property type="match status" value="1"/>
</dbReference>
<dbReference type="InterPro" id="IPR044125">
    <property type="entry name" value="Adenylation_DNA_ligase_IV"/>
</dbReference>
<keyword evidence="6" id="KW-0677">Repeat</keyword>
<dbReference type="AlphaFoldDB" id="A0A0K9NVB7"/>
<dbReference type="PANTHER" id="PTHR45997">
    <property type="entry name" value="DNA LIGASE 4"/>
    <property type="match status" value="1"/>
</dbReference>
<dbReference type="OrthoDB" id="151490at2759"/>
<evidence type="ECO:0000256" key="15">
    <source>
        <dbReference type="RuleBase" id="RU000617"/>
    </source>
</evidence>
<evidence type="ECO:0000256" key="16">
    <source>
        <dbReference type="RuleBase" id="RU004196"/>
    </source>
</evidence>
<comment type="subcellular location">
    <subcellularLocation>
        <location evidence="2">Nucleus</location>
    </subcellularLocation>
</comment>
<feature type="domain" description="BRCT" evidence="19">
    <location>
        <begin position="656"/>
        <end position="712"/>
    </location>
</feature>
<dbReference type="GO" id="GO:0003910">
    <property type="term" value="F:DNA ligase (ATP) activity"/>
    <property type="evidence" value="ECO:0000318"/>
    <property type="project" value="GO_Central"/>
</dbReference>
<keyword evidence="9 15" id="KW-0067">ATP-binding</keyword>
<evidence type="ECO:0000256" key="7">
    <source>
        <dbReference type="ARBA" id="ARBA00022741"/>
    </source>
</evidence>
<evidence type="ECO:0000256" key="9">
    <source>
        <dbReference type="ARBA" id="ARBA00022840"/>
    </source>
</evidence>
<dbReference type="GO" id="GO:0005524">
    <property type="term" value="F:ATP binding"/>
    <property type="evidence" value="ECO:0000318"/>
    <property type="project" value="GO_Central"/>
</dbReference>
<dbReference type="GO" id="GO:0006310">
    <property type="term" value="P:DNA recombination"/>
    <property type="evidence" value="ECO:0007669"/>
    <property type="project" value="UniProtKB-KW"/>
</dbReference>
<keyword evidence="4 15" id="KW-0436">Ligase</keyword>
<dbReference type="Gene3D" id="3.30.470.30">
    <property type="entry name" value="DNA ligase/mRNA capping enzyme"/>
    <property type="match status" value="1"/>
</dbReference>
<dbReference type="CDD" id="cd07968">
    <property type="entry name" value="OBF_DNA_ligase_IV"/>
    <property type="match status" value="1"/>
</dbReference>
<dbReference type="FunFam" id="3.40.50.10190:FF:000072">
    <property type="entry name" value="DNA ligase"/>
    <property type="match status" value="1"/>
</dbReference>
<evidence type="ECO:0000256" key="10">
    <source>
        <dbReference type="ARBA" id="ARBA00022842"/>
    </source>
</evidence>
<dbReference type="PROSITE" id="PS50160">
    <property type="entry name" value="DNA_LIGASE_A3"/>
    <property type="match status" value="1"/>
</dbReference>
<evidence type="ECO:0000313" key="21">
    <source>
        <dbReference type="Proteomes" id="UP000036987"/>
    </source>
</evidence>
<protein>
    <recommendedName>
        <fullName evidence="15">DNA ligase</fullName>
        <ecNumber evidence="15">6.5.1.1</ecNumber>
    </recommendedName>
</protein>
<dbReference type="InterPro" id="IPR012340">
    <property type="entry name" value="NA-bd_OB-fold"/>
</dbReference>
<dbReference type="CDD" id="cd07903">
    <property type="entry name" value="Adenylation_DNA_ligase_IV"/>
    <property type="match status" value="1"/>
</dbReference>
<evidence type="ECO:0000256" key="2">
    <source>
        <dbReference type="ARBA" id="ARBA00004123"/>
    </source>
</evidence>
<dbReference type="GO" id="GO:0006297">
    <property type="term" value="P:nucleotide-excision repair, DNA gap filling"/>
    <property type="evidence" value="ECO:0000318"/>
    <property type="project" value="GO_Central"/>
</dbReference>
<dbReference type="EC" id="6.5.1.1" evidence="15"/>